<accession>A0A941EIC5</accession>
<evidence type="ECO:0000259" key="2">
    <source>
        <dbReference type="PROSITE" id="PS51175"/>
    </source>
</evidence>
<comment type="caution">
    <text evidence="3">The sequence shown here is derived from an EMBL/GenBank/DDBJ whole genome shotgun (WGS) entry which is preliminary data.</text>
</comment>
<sequence length="636" mass="67854">MRKLSLLIAGGLLAATSLAAAVPAQAATSSDGLTAMSDFVSAFWDPTTDYFYTNSNQQIETAHAYGPDSGLYADFWWEAQNWETVMDAYQAAEAQSSSQASTYRSMIDEVYDGFTAFYPTFSTDFNDDLAWWDVASIRAYQITGESRYLTTAENLFSEIWAYQDSTYGGGIWWQRSVQNEKNVAANAPVAEAAAEIYQATGDSSYLTDAESIFSWVQSTLQSGGHVYDHIDGSGVAKWDFTYNFGSYIGAADALYEATNTSSYLTDAVSAATWATTYLTNAGTVDYEGVDDAGGFKMILIRNLAHLVTVEGESQFLPYLQRNANQAWNVRRSSDGLIGADWSAPTSSSYIQSLTAAAGASALLVVPADGSTGAQPAFGTYDAINALTNISTESSNAGFQGRGYLAGWDADGQYVTFEVNAPSTANYELDFFYAAGAGAATRQITVNGTTLAQTESFPSTGSWTSWSTIRLNGVALNQGYNTVTVNYSAAAGDTNYLNLDTMQASVQLLAQNGVLHGLSTESTYSGYSGTAYVAGWDADSEWVDLNANVSRTGTYSVTLRYAAAAGNASRYLYVNGAAVNDNLSLPGTASWSTWNTVTVSGVALNAGSNTISVIYNSSLGSSNYVNLDEATVQYTGG</sequence>
<evidence type="ECO:0000313" key="4">
    <source>
        <dbReference type="Proteomes" id="UP000675781"/>
    </source>
</evidence>
<keyword evidence="4" id="KW-1185">Reference proteome</keyword>
<dbReference type="Pfam" id="PF16990">
    <property type="entry name" value="CBM_35"/>
    <property type="match status" value="1"/>
</dbReference>
<feature type="chain" id="PRO_5037575701" description="CBM6 domain-containing protein" evidence="1">
    <location>
        <begin position="27"/>
        <end position="636"/>
    </location>
</feature>
<dbReference type="Gene3D" id="2.60.120.260">
    <property type="entry name" value="Galactose-binding domain-like"/>
    <property type="match status" value="2"/>
</dbReference>
<name>A0A941EIC5_9ACTN</name>
<dbReference type="InterPro" id="IPR005198">
    <property type="entry name" value="Glyco_hydro_76"/>
</dbReference>
<dbReference type="EMBL" id="JAGSOG010000022">
    <property type="protein sequence ID" value="MBR7833105.1"/>
    <property type="molecule type" value="Genomic_DNA"/>
</dbReference>
<dbReference type="GO" id="GO:0005975">
    <property type="term" value="P:carbohydrate metabolic process"/>
    <property type="evidence" value="ECO:0007669"/>
    <property type="project" value="InterPro"/>
</dbReference>
<evidence type="ECO:0000313" key="3">
    <source>
        <dbReference type="EMBL" id="MBR7833105.1"/>
    </source>
</evidence>
<dbReference type="Pfam" id="PF03422">
    <property type="entry name" value="CBM_6"/>
    <property type="match status" value="1"/>
</dbReference>
<protein>
    <recommendedName>
        <fullName evidence="2">CBM6 domain-containing protein</fullName>
    </recommendedName>
</protein>
<dbReference type="PANTHER" id="PTHR47791">
    <property type="entry name" value="MEIOTICALLY UP-REGULATED GENE 191 PROTEIN"/>
    <property type="match status" value="1"/>
</dbReference>
<reference evidence="3" key="1">
    <citation type="submission" date="2021-04" db="EMBL/GenBank/DDBJ databases">
        <title>Genome based classification of Actinospica acidithermotolerans sp. nov., an actinobacterium isolated from an Indonesian hot spring.</title>
        <authorList>
            <person name="Kusuma A.B."/>
            <person name="Putra K.E."/>
            <person name="Nafisah S."/>
            <person name="Loh J."/>
            <person name="Nouioui I."/>
            <person name="Goodfellow M."/>
        </authorList>
    </citation>
    <scope>NUCLEOTIDE SEQUENCE</scope>
    <source>
        <strain evidence="3">CSCA 57</strain>
    </source>
</reference>
<dbReference type="Proteomes" id="UP000675781">
    <property type="component" value="Unassembled WGS sequence"/>
</dbReference>
<dbReference type="SUPFAM" id="SSF49785">
    <property type="entry name" value="Galactose-binding domain-like"/>
    <property type="match status" value="2"/>
</dbReference>
<evidence type="ECO:0000256" key="1">
    <source>
        <dbReference type="SAM" id="SignalP"/>
    </source>
</evidence>
<dbReference type="Gene3D" id="1.50.10.20">
    <property type="match status" value="1"/>
</dbReference>
<dbReference type="GO" id="GO:0030246">
    <property type="term" value="F:carbohydrate binding"/>
    <property type="evidence" value="ECO:0007669"/>
    <property type="project" value="InterPro"/>
</dbReference>
<dbReference type="InterPro" id="IPR005084">
    <property type="entry name" value="CBM6"/>
</dbReference>
<feature type="domain" description="CBM6" evidence="2">
    <location>
        <begin position="503"/>
        <end position="632"/>
    </location>
</feature>
<dbReference type="Pfam" id="PF03663">
    <property type="entry name" value="Glyco_hydro_76"/>
    <property type="match status" value="1"/>
</dbReference>
<dbReference type="SUPFAM" id="SSF48208">
    <property type="entry name" value="Six-hairpin glycosidases"/>
    <property type="match status" value="1"/>
</dbReference>
<dbReference type="RefSeq" id="WP_212527627.1">
    <property type="nucleotide sequence ID" value="NZ_JAGSOG010000022.1"/>
</dbReference>
<dbReference type="InterPro" id="IPR008979">
    <property type="entry name" value="Galactose-bd-like_sf"/>
</dbReference>
<dbReference type="InterPro" id="IPR008928">
    <property type="entry name" value="6-hairpin_glycosidase_sf"/>
</dbReference>
<dbReference type="InterPro" id="IPR053169">
    <property type="entry name" value="MUG_Protein"/>
</dbReference>
<organism evidence="3 4">
    <name type="scientific">Actinospica durhamensis</name>
    <dbReference type="NCBI Taxonomy" id="1508375"/>
    <lineage>
        <taxon>Bacteria</taxon>
        <taxon>Bacillati</taxon>
        <taxon>Actinomycetota</taxon>
        <taxon>Actinomycetes</taxon>
        <taxon>Catenulisporales</taxon>
        <taxon>Actinospicaceae</taxon>
        <taxon>Actinospica</taxon>
    </lineage>
</organism>
<gene>
    <name evidence="3" type="ORF">KDL01_07510</name>
</gene>
<feature type="signal peptide" evidence="1">
    <location>
        <begin position="1"/>
        <end position="26"/>
    </location>
</feature>
<dbReference type="PANTHER" id="PTHR47791:SF3">
    <property type="entry name" value="MEIOTICALLY UP-REGULATED GENE 191 PROTEIN"/>
    <property type="match status" value="1"/>
</dbReference>
<dbReference type="AlphaFoldDB" id="A0A941EIC5"/>
<keyword evidence="1" id="KW-0732">Signal</keyword>
<feature type="domain" description="CBM6" evidence="2">
    <location>
        <begin position="378"/>
        <end position="504"/>
    </location>
</feature>
<proteinExistence type="predicted"/>
<dbReference type="PROSITE" id="PS51175">
    <property type="entry name" value="CBM6"/>
    <property type="match status" value="2"/>
</dbReference>